<gene>
    <name evidence="3" type="ORF">Ctob_010245</name>
</gene>
<feature type="compositionally biased region" description="Basic and acidic residues" evidence="2">
    <location>
        <begin position="19"/>
        <end position="29"/>
    </location>
</feature>
<dbReference type="AlphaFoldDB" id="A0A0M0K3S1"/>
<reference evidence="4" key="1">
    <citation type="journal article" date="2015" name="PLoS Genet.">
        <title>Genome Sequence and Transcriptome Analyses of Chrysochromulina tobin: Metabolic Tools for Enhanced Algal Fitness in the Prominent Order Prymnesiales (Haptophyceae).</title>
        <authorList>
            <person name="Hovde B.T."/>
            <person name="Deodato C.R."/>
            <person name="Hunsperger H.M."/>
            <person name="Ryken S.A."/>
            <person name="Yost W."/>
            <person name="Jha R.K."/>
            <person name="Patterson J."/>
            <person name="Monnat R.J. Jr."/>
            <person name="Barlow S.B."/>
            <person name="Starkenburg S.R."/>
            <person name="Cattolico R.A."/>
        </authorList>
    </citation>
    <scope>NUCLEOTIDE SEQUENCE</scope>
    <source>
        <strain evidence="4">CCMP291</strain>
    </source>
</reference>
<comment type="caution">
    <text evidence="3">The sequence shown here is derived from an EMBL/GenBank/DDBJ whole genome shotgun (WGS) entry which is preliminary data.</text>
</comment>
<feature type="region of interest" description="Disordered" evidence="2">
    <location>
        <begin position="288"/>
        <end position="311"/>
    </location>
</feature>
<proteinExistence type="predicted"/>
<evidence type="ECO:0000313" key="3">
    <source>
        <dbReference type="EMBL" id="KOO33455.1"/>
    </source>
</evidence>
<keyword evidence="4" id="KW-1185">Reference proteome</keyword>
<keyword evidence="1" id="KW-0175">Coiled coil</keyword>
<sequence length="417" mass="44872">MLYDLRAKLSEVSSAAKKRQADAAAREASLEESLQLAQQRLAEEKHRAAKSLEDQSRSRAALATEQAALASTSAAKEAALERCLIDERKQRMRAEDREQAERAARAHAEAELAHAVERGRAEMKARLLEAQPLNAAAAREQAAETARAAVDVELVEVRTALRLETSKLIEARTMLESTAAELKGRLSALETAATRGELLAERLAEAEARLAENAAALHARHADVDEMGRELTDTNAKLVAAVQSAADAQRERSAIQEKLDTALLEAAEARHAVATLVLREVSVVSGAAGRSNGRSGGSYPGGSAQEEADGQRLRAALVRQEAEREMAAALEREGKLKERVQAVLGETVLLKGERDLARAEAAEAKRRAAELEQLAAEERMHAAKAQYSLSTREAELQAAREQAENSAAARVVEAVAT</sequence>
<dbReference type="EMBL" id="JWZX01001515">
    <property type="protein sequence ID" value="KOO33455.1"/>
    <property type="molecule type" value="Genomic_DNA"/>
</dbReference>
<feature type="compositionally biased region" description="Low complexity" evidence="2">
    <location>
        <begin position="30"/>
        <end position="40"/>
    </location>
</feature>
<organism evidence="3 4">
    <name type="scientific">Chrysochromulina tobinii</name>
    <dbReference type="NCBI Taxonomy" id="1460289"/>
    <lineage>
        <taxon>Eukaryota</taxon>
        <taxon>Haptista</taxon>
        <taxon>Haptophyta</taxon>
        <taxon>Prymnesiophyceae</taxon>
        <taxon>Prymnesiales</taxon>
        <taxon>Chrysochromulinaceae</taxon>
        <taxon>Chrysochromulina</taxon>
    </lineage>
</organism>
<feature type="coiled-coil region" evidence="1">
    <location>
        <begin position="319"/>
        <end position="386"/>
    </location>
</feature>
<feature type="region of interest" description="Disordered" evidence="2">
    <location>
        <begin position="10"/>
        <end position="67"/>
    </location>
</feature>
<name>A0A0M0K3S1_9EUKA</name>
<feature type="non-terminal residue" evidence="3">
    <location>
        <position position="417"/>
    </location>
</feature>
<feature type="compositionally biased region" description="Basic and acidic residues" evidence="2">
    <location>
        <begin position="41"/>
        <end position="57"/>
    </location>
</feature>
<protein>
    <submittedName>
        <fullName evidence="3">Uncharacterized protein</fullName>
    </submittedName>
</protein>
<dbReference type="Proteomes" id="UP000037460">
    <property type="component" value="Unassembled WGS sequence"/>
</dbReference>
<evidence type="ECO:0000256" key="1">
    <source>
        <dbReference type="SAM" id="Coils"/>
    </source>
</evidence>
<evidence type="ECO:0000313" key="4">
    <source>
        <dbReference type="Proteomes" id="UP000037460"/>
    </source>
</evidence>
<accession>A0A0M0K3S1</accession>
<evidence type="ECO:0000256" key="2">
    <source>
        <dbReference type="SAM" id="MobiDB-lite"/>
    </source>
</evidence>